<reference evidence="1 2" key="1">
    <citation type="submission" date="2015-06" db="EMBL/GenBank/DDBJ databases">
        <title>Draft genome of the ant-associated black yeast Phialophora attae CBS 131958.</title>
        <authorList>
            <person name="Moreno L.F."/>
            <person name="Stielow B.J."/>
            <person name="de Hoog S."/>
            <person name="Vicente V.A."/>
            <person name="Weiss V.A."/>
            <person name="de Vries M."/>
            <person name="Cruz L.M."/>
            <person name="Souza E.M."/>
        </authorList>
    </citation>
    <scope>NUCLEOTIDE SEQUENCE [LARGE SCALE GENOMIC DNA]</scope>
    <source>
        <strain evidence="1 2">CBS 131958</strain>
    </source>
</reference>
<accession>A0A0N1H483</accession>
<dbReference type="EMBL" id="LFJN01000013">
    <property type="protein sequence ID" value="KPI40077.1"/>
    <property type="molecule type" value="Genomic_DNA"/>
</dbReference>
<evidence type="ECO:0000313" key="1">
    <source>
        <dbReference type="EMBL" id="KPI40077.1"/>
    </source>
</evidence>
<dbReference type="RefSeq" id="XP_018000040.1">
    <property type="nucleotide sequence ID" value="XM_018140296.1"/>
</dbReference>
<dbReference type="GeneID" id="28732177"/>
<proteinExistence type="predicted"/>
<organism evidence="1 2">
    <name type="scientific">Cyphellophora attinorum</name>
    <dbReference type="NCBI Taxonomy" id="1664694"/>
    <lineage>
        <taxon>Eukaryota</taxon>
        <taxon>Fungi</taxon>
        <taxon>Dikarya</taxon>
        <taxon>Ascomycota</taxon>
        <taxon>Pezizomycotina</taxon>
        <taxon>Eurotiomycetes</taxon>
        <taxon>Chaetothyriomycetidae</taxon>
        <taxon>Chaetothyriales</taxon>
        <taxon>Cyphellophoraceae</taxon>
        <taxon>Cyphellophora</taxon>
    </lineage>
</organism>
<dbReference type="Proteomes" id="UP000038010">
    <property type="component" value="Unassembled WGS sequence"/>
</dbReference>
<evidence type="ECO:0000313" key="2">
    <source>
        <dbReference type="Proteomes" id="UP000038010"/>
    </source>
</evidence>
<sequence>MPTVIAEPKQLDAGSKGVRSLVQICLDGAANTMHAEPESLELFNKLNEECQQDLLSHILEDRQERQGLVVEALKAKAGLPLSDWEKQAGVDKNAEYIRTHAESFADDYKGSGTRYWLRFCILADEIAERSTAEKTVYYDTFVRLVENSTDSLMRFSVCTHLNGVQHHCSHPQHFHLRDLISPQLLWDRMRKLAEELDCESDLVEWYEGDEEPLCGN</sequence>
<comment type="caution">
    <text evidence="1">The sequence shown here is derived from an EMBL/GenBank/DDBJ whole genome shotgun (WGS) entry which is preliminary data.</text>
</comment>
<dbReference type="VEuPathDB" id="FungiDB:AB675_11449"/>
<dbReference type="AlphaFoldDB" id="A0A0N1H483"/>
<gene>
    <name evidence="1" type="ORF">AB675_11449</name>
</gene>
<protein>
    <submittedName>
        <fullName evidence="1">Uncharacterized protein</fullName>
    </submittedName>
</protein>
<name>A0A0N1H483_9EURO</name>
<keyword evidence="2" id="KW-1185">Reference proteome</keyword>